<reference evidence="19" key="1">
    <citation type="journal article" date="2019" name="Int. J. Syst. Evol. Microbiol.">
        <title>The Global Catalogue of Microorganisms (GCM) 10K type strain sequencing project: providing services to taxonomists for standard genome sequencing and annotation.</title>
        <authorList>
            <consortium name="The Broad Institute Genomics Platform"/>
            <consortium name="The Broad Institute Genome Sequencing Center for Infectious Disease"/>
            <person name="Wu L."/>
            <person name="Ma J."/>
        </authorList>
    </citation>
    <scope>NUCLEOTIDE SEQUENCE [LARGE SCALE GENOMIC DNA]</scope>
    <source>
        <strain evidence="19">CCM 8778</strain>
    </source>
</reference>
<evidence type="ECO:0000256" key="13">
    <source>
        <dbReference type="ARBA" id="ARBA00023136"/>
    </source>
</evidence>
<dbReference type="SUPFAM" id="SSF158472">
    <property type="entry name" value="HAMP domain-like"/>
    <property type="match status" value="1"/>
</dbReference>
<keyword evidence="11 15" id="KW-1133">Transmembrane helix</keyword>
<dbReference type="Gene3D" id="3.30.565.10">
    <property type="entry name" value="Histidine kinase-like ATPase, C-terminal domain"/>
    <property type="match status" value="1"/>
</dbReference>
<keyword evidence="13 14" id="KW-0472">Membrane</keyword>
<keyword evidence="4 14" id="KW-0997">Cell inner membrane</keyword>
<evidence type="ECO:0000256" key="3">
    <source>
        <dbReference type="ARBA" id="ARBA00022475"/>
    </source>
</evidence>
<keyword evidence="10 14" id="KW-0067">ATP-binding</keyword>
<evidence type="ECO:0000256" key="14">
    <source>
        <dbReference type="PIRNR" id="PIRNR003167"/>
    </source>
</evidence>
<keyword evidence="19" id="KW-1185">Reference proteome</keyword>
<dbReference type="SMART" id="SM00387">
    <property type="entry name" value="HATPase_c"/>
    <property type="match status" value="1"/>
</dbReference>
<comment type="caution">
    <text evidence="18">The sequence shown here is derived from an EMBL/GenBank/DDBJ whole genome shotgun (WGS) entry which is preliminary data.</text>
</comment>
<dbReference type="Gene3D" id="1.20.120.960">
    <property type="entry name" value="Histidine kinase NarX, sensor domain"/>
    <property type="match status" value="1"/>
</dbReference>
<protein>
    <recommendedName>
        <fullName evidence="14">Sensor protein</fullName>
        <ecNumber evidence="14">2.7.13.3</ecNumber>
    </recommendedName>
</protein>
<dbReference type="InterPro" id="IPR005467">
    <property type="entry name" value="His_kinase_dom"/>
</dbReference>
<feature type="transmembrane region" description="Helical" evidence="15">
    <location>
        <begin position="20"/>
        <end position="41"/>
    </location>
</feature>
<dbReference type="PANTHER" id="PTHR24421">
    <property type="entry name" value="NITRATE/NITRITE SENSOR PROTEIN NARX-RELATED"/>
    <property type="match status" value="1"/>
</dbReference>
<evidence type="ECO:0000313" key="19">
    <source>
        <dbReference type="Proteomes" id="UP000655550"/>
    </source>
</evidence>
<dbReference type="Pfam" id="PF07730">
    <property type="entry name" value="HisKA_3"/>
    <property type="match status" value="1"/>
</dbReference>
<dbReference type="InterPro" id="IPR011712">
    <property type="entry name" value="Sig_transdc_His_kin_sub3_dim/P"/>
</dbReference>
<evidence type="ECO:0000256" key="5">
    <source>
        <dbReference type="ARBA" id="ARBA00022553"/>
    </source>
</evidence>
<dbReference type="SUPFAM" id="SSF55874">
    <property type="entry name" value="ATPase domain of HSP90 chaperone/DNA topoisomerase II/histidine kinase"/>
    <property type="match status" value="1"/>
</dbReference>
<dbReference type="Pfam" id="PF00672">
    <property type="entry name" value="HAMP"/>
    <property type="match status" value="1"/>
</dbReference>
<evidence type="ECO:0000256" key="2">
    <source>
        <dbReference type="ARBA" id="ARBA00004429"/>
    </source>
</evidence>
<dbReference type="InterPro" id="IPR050482">
    <property type="entry name" value="Sensor_HK_TwoCompSys"/>
</dbReference>
<evidence type="ECO:0000256" key="7">
    <source>
        <dbReference type="ARBA" id="ARBA00022692"/>
    </source>
</evidence>
<dbReference type="Pfam" id="PF13675">
    <property type="entry name" value="PilJ"/>
    <property type="match status" value="1"/>
</dbReference>
<evidence type="ECO:0000259" key="17">
    <source>
        <dbReference type="PROSITE" id="PS50885"/>
    </source>
</evidence>
<evidence type="ECO:0000256" key="6">
    <source>
        <dbReference type="ARBA" id="ARBA00022679"/>
    </source>
</evidence>
<dbReference type="EC" id="2.7.13.3" evidence="14"/>
<dbReference type="InterPro" id="IPR042295">
    <property type="entry name" value="NarX-like_N_sf"/>
</dbReference>
<keyword evidence="12 14" id="KW-0902">Two-component regulatory system</keyword>
<proteinExistence type="predicted"/>
<evidence type="ECO:0000313" key="18">
    <source>
        <dbReference type="EMBL" id="GGH92753.1"/>
    </source>
</evidence>
<dbReference type="InterPro" id="IPR003660">
    <property type="entry name" value="HAMP_dom"/>
</dbReference>
<sequence>MPLSSSPLPTPRHSVVFNTLLAFVVIISFTLLSMLISLYTADALQGDAEAINHAGSLRMQAYRLAITAQQDNPALLQQHIEGLDRTLQSQSLRSALTRHGGPTLSERYNVVRQHWQQHMRPLLNNPAPTILRYHEELPHFVEELNHFVLTLQQASEQKLEIIRGLQIATLFISVIIAFVLIYGLHNNLASPLSRLTELTRQVSRGDFSGQVHIAGETELSQLGETFNHMSRELGELYGEMERKVDAKTAELQQSNASLQLLLNCARMLYSQPSDPSRLMGQLLGKVQQVLGSGQVSLCLNQPTEQTSHTALNSHQGQPDYCRLPHCDECPIKQGEPLPSGLPLASFDLRASGAALGVLHVELPDGQPLQDWQSQLLVTLADLFAASLSLAQLGQHEARLALMEERAVIARELHDSLAQSLSAQKLQLARLKRQASRSGVPEELSETLAQIEQGLNAAYRKLRELLTTFRIRVDAPGLKPAVEATCKEFMENSGLRIQLDYQLEHCPLTPNEEIHCLQIVREALSNVLKHAQAAHCWLVLHQAEDGNIEVLIDDDGIGIRHSESPSGHYGLSILKERASSLGGQLEIVPRTAGGTRVQLHFTPSFRKIPLHQETA</sequence>
<name>A0ABQ2ANC2_9PSED</name>
<keyword evidence="5" id="KW-0597">Phosphoprotein</keyword>
<evidence type="ECO:0000256" key="10">
    <source>
        <dbReference type="ARBA" id="ARBA00022840"/>
    </source>
</evidence>
<keyword evidence="6 14" id="KW-0808">Transferase</keyword>
<evidence type="ECO:0000256" key="1">
    <source>
        <dbReference type="ARBA" id="ARBA00000085"/>
    </source>
</evidence>
<keyword evidence="7 15" id="KW-0812">Transmembrane</keyword>
<dbReference type="CDD" id="cd19408">
    <property type="entry name" value="NarX_NarQ_sensor"/>
    <property type="match status" value="1"/>
</dbReference>
<dbReference type="SMART" id="SM00304">
    <property type="entry name" value="HAMP"/>
    <property type="match status" value="1"/>
</dbReference>
<organism evidence="18 19">
    <name type="scientific">Pseudomonas fluvialis</name>
    <dbReference type="NCBI Taxonomy" id="1793966"/>
    <lineage>
        <taxon>Bacteria</taxon>
        <taxon>Pseudomonadati</taxon>
        <taxon>Pseudomonadota</taxon>
        <taxon>Gammaproteobacteria</taxon>
        <taxon>Pseudomonadales</taxon>
        <taxon>Pseudomonadaceae</taxon>
        <taxon>Pseudomonas</taxon>
    </lineage>
</organism>
<feature type="domain" description="HAMP" evidence="17">
    <location>
        <begin position="186"/>
        <end position="238"/>
    </location>
</feature>
<dbReference type="Proteomes" id="UP000655550">
    <property type="component" value="Unassembled WGS sequence"/>
</dbReference>
<dbReference type="CDD" id="cd06225">
    <property type="entry name" value="HAMP"/>
    <property type="match status" value="1"/>
</dbReference>
<evidence type="ECO:0000256" key="15">
    <source>
        <dbReference type="SAM" id="Phobius"/>
    </source>
</evidence>
<keyword evidence="3 14" id="KW-1003">Cell membrane</keyword>
<evidence type="ECO:0000256" key="12">
    <source>
        <dbReference type="ARBA" id="ARBA00023012"/>
    </source>
</evidence>
<dbReference type="InterPro" id="IPR003594">
    <property type="entry name" value="HATPase_dom"/>
</dbReference>
<dbReference type="Pfam" id="PF02518">
    <property type="entry name" value="HATPase_c"/>
    <property type="match status" value="1"/>
</dbReference>
<feature type="domain" description="Histidine kinase" evidence="16">
    <location>
        <begin position="407"/>
        <end position="604"/>
    </location>
</feature>
<feature type="transmembrane region" description="Helical" evidence="15">
    <location>
        <begin position="165"/>
        <end position="184"/>
    </location>
</feature>
<dbReference type="CDD" id="cd16917">
    <property type="entry name" value="HATPase_UhpB-NarQ-NarX-like"/>
    <property type="match status" value="1"/>
</dbReference>
<evidence type="ECO:0000256" key="11">
    <source>
        <dbReference type="ARBA" id="ARBA00022989"/>
    </source>
</evidence>
<dbReference type="Gene3D" id="1.10.287.130">
    <property type="match status" value="1"/>
</dbReference>
<dbReference type="InterPro" id="IPR036890">
    <property type="entry name" value="HATPase_C_sf"/>
</dbReference>
<dbReference type="PROSITE" id="PS50109">
    <property type="entry name" value="HIS_KIN"/>
    <property type="match status" value="1"/>
</dbReference>
<dbReference type="SUPFAM" id="SSF55781">
    <property type="entry name" value="GAF domain-like"/>
    <property type="match status" value="1"/>
</dbReference>
<keyword evidence="9 14" id="KW-0418">Kinase</keyword>
<evidence type="ECO:0000256" key="4">
    <source>
        <dbReference type="ARBA" id="ARBA00022519"/>
    </source>
</evidence>
<comment type="catalytic activity">
    <reaction evidence="1 14">
        <text>ATP + protein L-histidine = ADP + protein N-phospho-L-histidine.</text>
        <dbReference type="EC" id="2.7.13.3"/>
    </reaction>
</comment>
<dbReference type="PROSITE" id="PS50885">
    <property type="entry name" value="HAMP"/>
    <property type="match status" value="1"/>
</dbReference>
<evidence type="ECO:0000259" key="16">
    <source>
        <dbReference type="PROSITE" id="PS50109"/>
    </source>
</evidence>
<keyword evidence="8 14" id="KW-0547">Nucleotide-binding</keyword>
<dbReference type="PIRSF" id="PIRSF003167">
    <property type="entry name" value="STHK_NarX/NarQ"/>
    <property type="match status" value="1"/>
</dbReference>
<accession>A0ABQ2ANC2</accession>
<dbReference type="RefSeq" id="WP_229727175.1">
    <property type="nucleotide sequence ID" value="NZ_BMDE01000004.1"/>
</dbReference>
<dbReference type="Gene3D" id="1.20.5.1930">
    <property type="match status" value="1"/>
</dbReference>
<evidence type="ECO:0000256" key="9">
    <source>
        <dbReference type="ARBA" id="ARBA00022777"/>
    </source>
</evidence>
<dbReference type="InterPro" id="IPR029095">
    <property type="entry name" value="NarX-like_N"/>
</dbReference>
<comment type="subcellular location">
    <subcellularLocation>
        <location evidence="2">Cell inner membrane</location>
        <topology evidence="2">Multi-pass membrane protein</topology>
    </subcellularLocation>
</comment>
<dbReference type="EMBL" id="BMDE01000004">
    <property type="protein sequence ID" value="GGH92753.1"/>
    <property type="molecule type" value="Genomic_DNA"/>
</dbReference>
<dbReference type="PANTHER" id="PTHR24421:SF10">
    <property type="entry name" value="NITRATE_NITRITE SENSOR PROTEIN NARQ"/>
    <property type="match status" value="1"/>
</dbReference>
<gene>
    <name evidence="18" type="primary">narX</name>
    <name evidence="18" type="ORF">GCM10007363_15770</name>
</gene>
<dbReference type="GO" id="GO:0016301">
    <property type="term" value="F:kinase activity"/>
    <property type="evidence" value="ECO:0007669"/>
    <property type="project" value="UniProtKB-KW"/>
</dbReference>
<dbReference type="InterPro" id="IPR016380">
    <property type="entry name" value="Sig_transdc_His_kin_NarX/NarQ"/>
</dbReference>
<evidence type="ECO:0000256" key="8">
    <source>
        <dbReference type="ARBA" id="ARBA00022741"/>
    </source>
</evidence>